<accession>A0ABW3CSJ8</accession>
<proteinExistence type="predicted"/>
<keyword evidence="2" id="KW-1185">Reference proteome</keyword>
<sequence>MKLPEELKEGIRAYRKATPWYAPQARCPPPLDGFVNRSFSMLEMLSHQNKKKACLSRQAYIKKYIVNIR</sequence>
<dbReference type="Proteomes" id="UP001596978">
    <property type="component" value="Unassembled WGS sequence"/>
</dbReference>
<reference evidence="2" key="1">
    <citation type="journal article" date="2019" name="Int. J. Syst. Evol. Microbiol.">
        <title>The Global Catalogue of Microorganisms (GCM) 10K type strain sequencing project: providing services to taxonomists for standard genome sequencing and annotation.</title>
        <authorList>
            <consortium name="The Broad Institute Genomics Platform"/>
            <consortium name="The Broad Institute Genome Sequencing Center for Infectious Disease"/>
            <person name="Wu L."/>
            <person name="Ma J."/>
        </authorList>
    </citation>
    <scope>NUCLEOTIDE SEQUENCE [LARGE SCALE GENOMIC DNA]</scope>
    <source>
        <strain evidence="2">CCUG 62952</strain>
    </source>
</reference>
<evidence type="ECO:0000313" key="1">
    <source>
        <dbReference type="EMBL" id="MFD0860666.1"/>
    </source>
</evidence>
<gene>
    <name evidence="1" type="ORF">ACFQ1M_00485</name>
</gene>
<comment type="caution">
    <text evidence="1">The sequence shown here is derived from an EMBL/GenBank/DDBJ whole genome shotgun (WGS) entry which is preliminary data.</text>
</comment>
<evidence type="ECO:0000313" key="2">
    <source>
        <dbReference type="Proteomes" id="UP001596978"/>
    </source>
</evidence>
<dbReference type="RefSeq" id="WP_386402327.1">
    <property type="nucleotide sequence ID" value="NZ_JBHTJH010000001.1"/>
</dbReference>
<dbReference type="EMBL" id="JBHTJH010000001">
    <property type="protein sequence ID" value="MFD0860666.1"/>
    <property type="molecule type" value="Genomic_DNA"/>
</dbReference>
<name>A0ABW3CSJ8_9FLAO</name>
<protein>
    <submittedName>
        <fullName evidence="1">Uncharacterized protein</fullName>
    </submittedName>
</protein>
<organism evidence="1 2">
    <name type="scientific">Sungkyunkwania multivorans</name>
    <dbReference type="NCBI Taxonomy" id="1173618"/>
    <lineage>
        <taxon>Bacteria</taxon>
        <taxon>Pseudomonadati</taxon>
        <taxon>Bacteroidota</taxon>
        <taxon>Flavobacteriia</taxon>
        <taxon>Flavobacteriales</taxon>
        <taxon>Flavobacteriaceae</taxon>
        <taxon>Sungkyunkwania</taxon>
    </lineage>
</organism>